<feature type="region of interest" description="Disordered" evidence="13">
    <location>
        <begin position="597"/>
        <end position="672"/>
    </location>
</feature>
<feature type="domain" description="MAM" evidence="14">
    <location>
        <begin position="1052"/>
        <end position="1211"/>
    </location>
</feature>
<dbReference type="InterPro" id="IPR000998">
    <property type="entry name" value="MAM_dom"/>
</dbReference>
<dbReference type="InterPro" id="IPR051560">
    <property type="entry name" value="MAM_domain-containing"/>
</dbReference>
<dbReference type="SUPFAM" id="SSF55486">
    <property type="entry name" value="Metalloproteases ('zincins'), catalytic domain"/>
    <property type="match status" value="1"/>
</dbReference>
<dbReference type="PROSITE" id="PS51257">
    <property type="entry name" value="PROKAR_LIPOPROTEIN"/>
    <property type="match status" value="1"/>
</dbReference>
<feature type="domain" description="MAM" evidence="14">
    <location>
        <begin position="880"/>
        <end position="1038"/>
    </location>
</feature>
<dbReference type="InterPro" id="IPR013320">
    <property type="entry name" value="ConA-like_dom_sf"/>
</dbReference>
<feature type="chain" id="PRO_5010007589" description="Metalloendopeptidase" evidence="12">
    <location>
        <begin position="22"/>
        <end position="1217"/>
    </location>
</feature>
<feature type="signal peptide" evidence="12">
    <location>
        <begin position="1"/>
        <end position="21"/>
    </location>
</feature>
<evidence type="ECO:0000256" key="4">
    <source>
        <dbReference type="ARBA" id="ARBA00022737"/>
    </source>
</evidence>
<feature type="compositionally biased region" description="Low complexity" evidence="13">
    <location>
        <begin position="609"/>
        <end position="666"/>
    </location>
</feature>
<dbReference type="Gene3D" id="3.40.390.10">
    <property type="entry name" value="Collagenase (Catalytic Domain)"/>
    <property type="match status" value="1"/>
</dbReference>
<dbReference type="InterPro" id="IPR006026">
    <property type="entry name" value="Peptidase_Metallo"/>
</dbReference>
<dbReference type="EC" id="3.4.24.-" evidence="12"/>
<dbReference type="PROSITE" id="PS00740">
    <property type="entry name" value="MAM_1"/>
    <property type="match status" value="1"/>
</dbReference>
<dbReference type="PROSITE" id="PS51864">
    <property type="entry name" value="ASTACIN"/>
    <property type="match status" value="1"/>
</dbReference>
<dbReference type="SMART" id="SM00235">
    <property type="entry name" value="ZnMc"/>
    <property type="match status" value="1"/>
</dbReference>
<feature type="binding site" evidence="11">
    <location>
        <position position="158"/>
    </location>
    <ligand>
        <name>Zn(2+)</name>
        <dbReference type="ChEBI" id="CHEBI:29105"/>
        <note>catalytic</note>
    </ligand>
</feature>
<dbReference type="GeneID" id="106173358"/>
<feature type="domain" description="Peptidase M12A" evidence="15">
    <location>
        <begin position="54"/>
        <end position="250"/>
    </location>
</feature>
<evidence type="ECO:0000256" key="6">
    <source>
        <dbReference type="ARBA" id="ARBA00022833"/>
    </source>
</evidence>
<dbReference type="PRINTS" id="PR00020">
    <property type="entry name" value="MAMDOMAIN"/>
</dbReference>
<feature type="binding site" evidence="11">
    <location>
        <position position="148"/>
    </location>
    <ligand>
        <name>Zn(2+)</name>
        <dbReference type="ChEBI" id="CHEBI:29105"/>
        <note>catalytic</note>
    </ligand>
</feature>
<sequence length="1217" mass="132875">MESSNRLRLAICAIWIAFAACQEDGEYYYGPYDVNPEEGDLFEGDIVLEKSLKNAVMGTHRLWPNGVVPYEIDPAANYGAFELSRIQKAIDDYNRFTCIRWINRTTEKSYVQFIRGTGCSSSVGRSSASRSQRISLSRSCFSHGAIVHEMMHALGFYHEQSRADRDDYVTIMYANIEPGKENNFKKYSPSQVQTLGAPYDYGSLMHYGKYSFSKNAKATIVPKDPKAWIGQRSGLSTIDKYKINKLYNCTGFTGTLPPLTTPMTTTTTALPPNRIFKGPFSCNFDKDTCSFTQDVNDDQDWTRFTGKAPSAGVTGPTADHTNGTGHYMYYEASRHGVGDVASLRSPGIDLPGTVCLEFWYYMFGHTLGQLDVYTAVNGNETNIFVAKGSKGNRWLLAQEQLNFTDVTQLVFKATRGNGDFSDIAIDDISVQAGKCITPTVMAINGPFHCDFERDCGFTQSSEDDFDWSRHRGKTASANTGPNGDHANGKGYYMYTEVSGSLKAGNRASMATPPINLSGKVCISFRYHMYGNSVGELNVYTSRNNSSKTRVFAFSKNQGNVWKYAQTAYQFTAPTQVIFEGVRGANYDGDIAIDDIHVVPGDCPAPPSTSAPTTTRPTTRPTSATAPPSTSAPTTTRPTTRPTSATAPPSTSAPTTTRPTTRPTSATVKPAVISAATTTRPAVTTQKAVVSTVRPTILTAPFTCNFDKNVCGFTQSSSDQFDWTRHQGNTSSPKTGPSKDHTTGSGYYMYIEASSPQRPNHTAIIHSPTINIKGKSCISYWFHMYGGSMGRLTVSVLIGSKRNVLFTTTGDKGNMWIPKRHTWAFDVPAKIEFQAICGPYYASDIAIDDVSVTSGPCPVIAVTTVRPPQTTKAPVVLSGAFNCNFDKDTCGFTQDKSDTFDWTRQNRTTSSANTGPMTDHTTKADGHYMYIETSNPRQPNDAARLISPVLTMQGQVCINYWYHMYGFAVGAFNVFILSGGKKTALLNLRGNMGNQWRQGQSNWVFTAPTQLVFEAIRGSSYTGDIAIDDISVNPGPCPTVAPTTTMKPRAVVLNCDFSKDLCGFVQSTADNLDWLRRSGSTPSSGTGPTADHTTGSAPGNYLFIEATGKATNDSALITSPNLNVTGTICVSFWYHMYGVEMGYLKVYRDTGVVRSPIMVLSGNKGNKWLQATITLTNVQPAYKVAFQAIRGRNYRSDVAIDDISITEGTCSEGGALIG</sequence>
<comment type="caution">
    <text evidence="11">Lacks conserved residue(s) required for the propagation of feature annotation.</text>
</comment>
<feature type="compositionally biased region" description="Polar residues" evidence="13">
    <location>
        <begin position="721"/>
        <end position="734"/>
    </location>
</feature>
<dbReference type="InterPro" id="IPR034035">
    <property type="entry name" value="Astacin-like_dom"/>
</dbReference>
<keyword evidence="4" id="KW-0677">Repeat</keyword>
<evidence type="ECO:0000256" key="5">
    <source>
        <dbReference type="ARBA" id="ARBA00022801"/>
    </source>
</evidence>
<feature type="compositionally biased region" description="Low complexity" evidence="13">
    <location>
        <begin position="1077"/>
        <end position="1088"/>
    </location>
</feature>
<keyword evidence="8" id="KW-0865">Zymogen</keyword>
<feature type="domain" description="MAM" evidence="14">
    <location>
        <begin position="447"/>
        <end position="604"/>
    </location>
</feature>
<evidence type="ECO:0000256" key="10">
    <source>
        <dbReference type="ARBA" id="ARBA00023180"/>
    </source>
</evidence>
<evidence type="ECO:0000313" key="17">
    <source>
        <dbReference type="RefSeq" id="XP_013409924.1"/>
    </source>
</evidence>
<keyword evidence="1 11" id="KW-0645">Protease</keyword>
<name>A0A1S3JJ42_LINAN</name>
<protein>
    <recommendedName>
        <fullName evidence="12">Metalloendopeptidase</fullName>
        <ecNumber evidence="12">3.4.24.-</ecNumber>
    </recommendedName>
</protein>
<evidence type="ECO:0000256" key="7">
    <source>
        <dbReference type="ARBA" id="ARBA00023049"/>
    </source>
</evidence>
<feature type="domain" description="MAM" evidence="14">
    <location>
        <begin position="280"/>
        <end position="437"/>
    </location>
</feature>
<dbReference type="InterPro" id="IPR024079">
    <property type="entry name" value="MetalloPept_cat_dom_sf"/>
</dbReference>
<feature type="active site" evidence="11">
    <location>
        <position position="149"/>
    </location>
</feature>
<dbReference type="Pfam" id="PF00629">
    <property type="entry name" value="MAM"/>
    <property type="match status" value="5"/>
</dbReference>
<keyword evidence="5 11" id="KW-0378">Hydrolase</keyword>
<evidence type="ECO:0000256" key="11">
    <source>
        <dbReference type="PROSITE-ProRule" id="PRU01211"/>
    </source>
</evidence>
<organism evidence="16 17">
    <name type="scientific">Lingula anatina</name>
    <name type="common">Brachiopod</name>
    <name type="synonym">Lingula unguis</name>
    <dbReference type="NCBI Taxonomy" id="7574"/>
    <lineage>
        <taxon>Eukaryota</taxon>
        <taxon>Metazoa</taxon>
        <taxon>Spiralia</taxon>
        <taxon>Lophotrochozoa</taxon>
        <taxon>Brachiopoda</taxon>
        <taxon>Linguliformea</taxon>
        <taxon>Lingulata</taxon>
        <taxon>Lingulida</taxon>
        <taxon>Linguloidea</taxon>
        <taxon>Lingulidae</taxon>
        <taxon>Lingula</taxon>
    </lineage>
</organism>
<dbReference type="CDD" id="cd04280">
    <property type="entry name" value="ZnMc_astacin_like"/>
    <property type="match status" value="1"/>
</dbReference>
<feature type="region of interest" description="Disordered" evidence="13">
    <location>
        <begin position="721"/>
        <end position="740"/>
    </location>
</feature>
<evidence type="ECO:0000259" key="15">
    <source>
        <dbReference type="PROSITE" id="PS51864"/>
    </source>
</evidence>
<dbReference type="Gene3D" id="2.60.120.200">
    <property type="match status" value="5"/>
</dbReference>
<keyword evidence="7 11" id="KW-0482">Metalloprotease</keyword>
<keyword evidence="16" id="KW-1185">Reference proteome</keyword>
<dbReference type="PANTHER" id="PTHR23282">
    <property type="entry name" value="APICAL ENDOSOMAL GLYCOPROTEIN PRECURSOR"/>
    <property type="match status" value="1"/>
</dbReference>
<dbReference type="GO" id="GO:0006508">
    <property type="term" value="P:proteolysis"/>
    <property type="evidence" value="ECO:0007669"/>
    <property type="project" value="UniProtKB-KW"/>
</dbReference>
<evidence type="ECO:0000256" key="8">
    <source>
        <dbReference type="ARBA" id="ARBA00023145"/>
    </source>
</evidence>
<keyword evidence="6 11" id="KW-0862">Zinc</keyword>
<dbReference type="Pfam" id="PF01400">
    <property type="entry name" value="Astacin"/>
    <property type="match status" value="1"/>
</dbReference>
<comment type="cofactor">
    <cofactor evidence="11 12">
        <name>Zn(2+)</name>
        <dbReference type="ChEBI" id="CHEBI:29105"/>
    </cofactor>
    <text evidence="11 12">Binds 1 zinc ion per subunit.</text>
</comment>
<evidence type="ECO:0000256" key="1">
    <source>
        <dbReference type="ARBA" id="ARBA00022670"/>
    </source>
</evidence>
<dbReference type="GO" id="GO:0004222">
    <property type="term" value="F:metalloendopeptidase activity"/>
    <property type="evidence" value="ECO:0007669"/>
    <property type="project" value="UniProtKB-UniRule"/>
</dbReference>
<accession>A0A1S3JJ42</accession>
<proteinExistence type="predicted"/>
<dbReference type="Proteomes" id="UP000085678">
    <property type="component" value="Unplaced"/>
</dbReference>
<evidence type="ECO:0000256" key="9">
    <source>
        <dbReference type="ARBA" id="ARBA00023157"/>
    </source>
</evidence>
<evidence type="ECO:0000313" key="16">
    <source>
        <dbReference type="Proteomes" id="UP000085678"/>
    </source>
</evidence>
<keyword evidence="3 12" id="KW-0732">Signal</keyword>
<dbReference type="OrthoDB" id="412155at2759"/>
<dbReference type="PRINTS" id="PR00480">
    <property type="entry name" value="ASTACIN"/>
</dbReference>
<dbReference type="AlphaFoldDB" id="A0A1S3JJ42"/>
<feature type="domain" description="MAM" evidence="14">
    <location>
        <begin position="701"/>
        <end position="858"/>
    </location>
</feature>
<feature type="region of interest" description="Disordered" evidence="13">
    <location>
        <begin position="1075"/>
        <end position="1096"/>
    </location>
</feature>
<evidence type="ECO:0000256" key="2">
    <source>
        <dbReference type="ARBA" id="ARBA00022723"/>
    </source>
</evidence>
<evidence type="ECO:0000256" key="12">
    <source>
        <dbReference type="RuleBase" id="RU361183"/>
    </source>
</evidence>
<dbReference type="SMART" id="SM00137">
    <property type="entry name" value="MAM"/>
    <property type="match status" value="5"/>
</dbReference>
<dbReference type="FunFam" id="3.40.390.10:FF:000015">
    <property type="entry name" value="Meprin A subunit"/>
    <property type="match status" value="1"/>
</dbReference>
<evidence type="ECO:0000256" key="13">
    <source>
        <dbReference type="SAM" id="MobiDB-lite"/>
    </source>
</evidence>
<evidence type="ECO:0000256" key="3">
    <source>
        <dbReference type="ARBA" id="ARBA00022729"/>
    </source>
</evidence>
<dbReference type="GO" id="GO:0008270">
    <property type="term" value="F:zinc ion binding"/>
    <property type="evidence" value="ECO:0007669"/>
    <property type="project" value="UniProtKB-UniRule"/>
</dbReference>
<feature type="binding site" evidence="11">
    <location>
        <position position="152"/>
    </location>
    <ligand>
        <name>Zn(2+)</name>
        <dbReference type="ChEBI" id="CHEBI:29105"/>
        <note>catalytic</note>
    </ligand>
</feature>
<dbReference type="CDD" id="cd06263">
    <property type="entry name" value="MAM"/>
    <property type="match status" value="5"/>
</dbReference>
<dbReference type="RefSeq" id="XP_013409924.1">
    <property type="nucleotide sequence ID" value="XM_013554470.2"/>
</dbReference>
<reference evidence="17" key="1">
    <citation type="submission" date="2025-08" db="UniProtKB">
        <authorList>
            <consortium name="RefSeq"/>
        </authorList>
    </citation>
    <scope>IDENTIFICATION</scope>
    <source>
        <tissue evidence="17">Gonads</tissue>
    </source>
</reference>
<keyword evidence="9" id="KW-1015">Disulfide bond</keyword>
<dbReference type="PANTHER" id="PTHR23282:SF101">
    <property type="entry name" value="MAM DOMAIN-CONTAINING PROTEIN"/>
    <property type="match status" value="1"/>
</dbReference>
<dbReference type="GO" id="GO:0016020">
    <property type="term" value="C:membrane"/>
    <property type="evidence" value="ECO:0007669"/>
    <property type="project" value="InterPro"/>
</dbReference>
<keyword evidence="2 11" id="KW-0479">Metal-binding</keyword>
<gene>
    <name evidence="17" type="primary">LOC106173358</name>
</gene>
<dbReference type="FunFam" id="2.60.120.200:FF:000128">
    <property type="entry name" value="enteropeptidase isoform X2"/>
    <property type="match status" value="1"/>
</dbReference>
<evidence type="ECO:0000259" key="14">
    <source>
        <dbReference type="PROSITE" id="PS50060"/>
    </source>
</evidence>
<keyword evidence="10" id="KW-0325">Glycoprotein</keyword>
<dbReference type="PROSITE" id="PS50060">
    <property type="entry name" value="MAM_2"/>
    <property type="match status" value="5"/>
</dbReference>
<dbReference type="InterPro" id="IPR001506">
    <property type="entry name" value="Peptidase_M12A"/>
</dbReference>
<dbReference type="SUPFAM" id="SSF49899">
    <property type="entry name" value="Concanavalin A-like lectins/glucanases"/>
    <property type="match status" value="5"/>
</dbReference>